<dbReference type="PANTHER" id="PTHR42765:SF1">
    <property type="entry name" value="ISOLEUCINE--TRNA LIGASE, MITOCHONDRIAL"/>
    <property type="match status" value="1"/>
</dbReference>
<gene>
    <name evidence="8" type="primary">LOC106771666</name>
</gene>
<keyword evidence="5" id="KW-0030">Aminoacyl-tRNA synthetase</keyword>
<dbReference type="InterPro" id="IPR014729">
    <property type="entry name" value="Rossmann-like_a/b/a_fold"/>
</dbReference>
<dbReference type="PANTHER" id="PTHR42765">
    <property type="entry name" value="SOLEUCYL-TRNA SYNTHETASE"/>
    <property type="match status" value="1"/>
</dbReference>
<keyword evidence="3" id="KW-0067">ATP-binding</keyword>
<evidence type="ECO:0000259" key="6">
    <source>
        <dbReference type="Pfam" id="PF00133"/>
    </source>
</evidence>
<feature type="domain" description="Aminoacyl-tRNA synthetase class Ia" evidence="6">
    <location>
        <begin position="41"/>
        <end position="98"/>
    </location>
</feature>
<dbReference type="AlphaFoldDB" id="A0A1S3V475"/>
<reference evidence="8" key="2">
    <citation type="submission" date="2025-08" db="UniProtKB">
        <authorList>
            <consortium name="RefSeq"/>
        </authorList>
    </citation>
    <scope>IDENTIFICATION</scope>
    <source>
        <tissue evidence="8">Leaf</tissue>
    </source>
</reference>
<dbReference type="RefSeq" id="XP_014513151.2">
    <property type="nucleotide sequence ID" value="XM_014657665.2"/>
</dbReference>
<dbReference type="GO" id="GO:0004822">
    <property type="term" value="F:isoleucine-tRNA ligase activity"/>
    <property type="evidence" value="ECO:0007669"/>
    <property type="project" value="TreeGrafter"/>
</dbReference>
<evidence type="ECO:0000256" key="1">
    <source>
        <dbReference type="ARBA" id="ARBA00022598"/>
    </source>
</evidence>
<evidence type="ECO:0000313" key="8">
    <source>
        <dbReference type="RefSeq" id="XP_014513151.2"/>
    </source>
</evidence>
<dbReference type="GO" id="GO:0005524">
    <property type="term" value="F:ATP binding"/>
    <property type="evidence" value="ECO:0007669"/>
    <property type="project" value="UniProtKB-KW"/>
</dbReference>
<dbReference type="Pfam" id="PF00133">
    <property type="entry name" value="tRNA-synt_1"/>
    <property type="match status" value="1"/>
</dbReference>
<keyword evidence="2" id="KW-0547">Nucleotide-binding</keyword>
<dbReference type="GO" id="GO:0005739">
    <property type="term" value="C:mitochondrion"/>
    <property type="evidence" value="ECO:0007669"/>
    <property type="project" value="TreeGrafter"/>
</dbReference>
<evidence type="ECO:0000256" key="5">
    <source>
        <dbReference type="ARBA" id="ARBA00023146"/>
    </source>
</evidence>
<dbReference type="Proteomes" id="UP000087766">
    <property type="component" value="Chromosome 8"/>
</dbReference>
<evidence type="ECO:0000256" key="4">
    <source>
        <dbReference type="ARBA" id="ARBA00022917"/>
    </source>
</evidence>
<keyword evidence="4" id="KW-0648">Protein biosynthesis</keyword>
<dbReference type="InterPro" id="IPR002300">
    <property type="entry name" value="aa-tRNA-synth_Ia"/>
</dbReference>
<evidence type="ECO:0000313" key="7">
    <source>
        <dbReference type="Proteomes" id="UP000087766"/>
    </source>
</evidence>
<accession>A0A1S3V475</accession>
<dbReference type="STRING" id="3916.A0A1S3V475"/>
<dbReference type="GeneID" id="106771666"/>
<reference evidence="7" key="1">
    <citation type="journal article" date="2014" name="Nat. Commun.">
        <title>Genome sequence of mungbean and insights into evolution within Vigna species.</title>
        <authorList>
            <person name="Kang Y.J."/>
            <person name="Kim S.K."/>
            <person name="Kim M.Y."/>
            <person name="Lestari P."/>
            <person name="Kim K.H."/>
            <person name="Ha B.K."/>
            <person name="Jun T.H."/>
            <person name="Hwang W.J."/>
            <person name="Lee T."/>
            <person name="Lee J."/>
            <person name="Shim S."/>
            <person name="Yoon M.Y."/>
            <person name="Jang Y.E."/>
            <person name="Han K.S."/>
            <person name="Taeprayoon P."/>
            <person name="Yoon N."/>
            <person name="Somta P."/>
            <person name="Tanya P."/>
            <person name="Kim K.S."/>
            <person name="Gwag J.G."/>
            <person name="Moon J.K."/>
            <person name="Lee Y.H."/>
            <person name="Park B.S."/>
            <person name="Bombarely A."/>
            <person name="Doyle J.J."/>
            <person name="Jackson S.A."/>
            <person name="Schafleitner R."/>
            <person name="Srinives P."/>
            <person name="Varshney R.K."/>
            <person name="Lee S.H."/>
        </authorList>
    </citation>
    <scope>NUCLEOTIDE SEQUENCE [LARGE SCALE GENOMIC DNA]</scope>
    <source>
        <strain evidence="7">cv. VC1973A</strain>
    </source>
</reference>
<dbReference type="GO" id="GO:0032543">
    <property type="term" value="P:mitochondrial translation"/>
    <property type="evidence" value="ECO:0007669"/>
    <property type="project" value="TreeGrafter"/>
</dbReference>
<dbReference type="SUPFAM" id="SSF52374">
    <property type="entry name" value="Nucleotidylyl transferase"/>
    <property type="match status" value="1"/>
</dbReference>
<sequence>MAGKKASDGVKQEDGKYKHIADLPKSTFAMRANSSLMEPEIQKIWEENQVFKKVVEKNNGANFILHDDPPYANGDLHTGHALNKILKDTTNRYKVFQAIGVVRGFLRPYSRNELIHKLAYGKR</sequence>
<dbReference type="GO" id="GO:0006428">
    <property type="term" value="P:isoleucyl-tRNA aminoacylation"/>
    <property type="evidence" value="ECO:0007669"/>
    <property type="project" value="TreeGrafter"/>
</dbReference>
<proteinExistence type="predicted"/>
<evidence type="ECO:0000256" key="3">
    <source>
        <dbReference type="ARBA" id="ARBA00022840"/>
    </source>
</evidence>
<protein>
    <submittedName>
        <fullName evidence="8">Isoleucine--tRNA ligase, chloroplastic/mitochondrial-like</fullName>
    </submittedName>
</protein>
<dbReference type="OrthoDB" id="1403601at2759"/>
<dbReference type="KEGG" id="vra:106771666"/>
<dbReference type="InterPro" id="IPR050081">
    <property type="entry name" value="Ile-tRNA_ligase"/>
</dbReference>
<keyword evidence="7" id="KW-1185">Reference proteome</keyword>
<keyword evidence="1" id="KW-0436">Ligase</keyword>
<name>A0A1S3V475_VIGRR</name>
<dbReference type="Gene3D" id="3.40.50.620">
    <property type="entry name" value="HUPs"/>
    <property type="match status" value="1"/>
</dbReference>
<organism evidence="7 8">
    <name type="scientific">Vigna radiata var. radiata</name>
    <name type="common">Mung bean</name>
    <name type="synonym">Phaseolus aureus</name>
    <dbReference type="NCBI Taxonomy" id="3916"/>
    <lineage>
        <taxon>Eukaryota</taxon>
        <taxon>Viridiplantae</taxon>
        <taxon>Streptophyta</taxon>
        <taxon>Embryophyta</taxon>
        <taxon>Tracheophyta</taxon>
        <taxon>Spermatophyta</taxon>
        <taxon>Magnoliopsida</taxon>
        <taxon>eudicotyledons</taxon>
        <taxon>Gunneridae</taxon>
        <taxon>Pentapetalae</taxon>
        <taxon>rosids</taxon>
        <taxon>fabids</taxon>
        <taxon>Fabales</taxon>
        <taxon>Fabaceae</taxon>
        <taxon>Papilionoideae</taxon>
        <taxon>50 kb inversion clade</taxon>
        <taxon>NPAAA clade</taxon>
        <taxon>indigoferoid/millettioid clade</taxon>
        <taxon>Phaseoleae</taxon>
        <taxon>Vigna</taxon>
    </lineage>
</organism>
<evidence type="ECO:0000256" key="2">
    <source>
        <dbReference type="ARBA" id="ARBA00022741"/>
    </source>
</evidence>